<comment type="caution">
    <text evidence="1">The sequence shown here is derived from an EMBL/GenBank/DDBJ whole genome shotgun (WGS) entry which is preliminary data.</text>
</comment>
<dbReference type="OrthoDB" id="4356562at2759"/>
<dbReference type="CDD" id="cd09272">
    <property type="entry name" value="RNase_HI_RT_Ty1"/>
    <property type="match status" value="1"/>
</dbReference>
<protein>
    <recommendedName>
        <fullName evidence="3">Reverse transcriptase Ty1/copia-type domain-containing protein</fullName>
    </recommendedName>
</protein>
<dbReference type="PANTHER" id="PTHR11439">
    <property type="entry name" value="GAG-POL-RELATED RETROTRANSPOSON"/>
    <property type="match status" value="1"/>
</dbReference>
<accession>A0A9Q3BSR3</accession>
<dbReference type="Proteomes" id="UP000765509">
    <property type="component" value="Unassembled WGS sequence"/>
</dbReference>
<organism evidence="1 2">
    <name type="scientific">Austropuccinia psidii MF-1</name>
    <dbReference type="NCBI Taxonomy" id="1389203"/>
    <lineage>
        <taxon>Eukaryota</taxon>
        <taxon>Fungi</taxon>
        <taxon>Dikarya</taxon>
        <taxon>Basidiomycota</taxon>
        <taxon>Pucciniomycotina</taxon>
        <taxon>Pucciniomycetes</taxon>
        <taxon>Pucciniales</taxon>
        <taxon>Sphaerophragmiaceae</taxon>
        <taxon>Austropuccinia</taxon>
    </lineage>
</organism>
<gene>
    <name evidence="1" type="ORF">O181_009845</name>
</gene>
<evidence type="ECO:0008006" key="3">
    <source>
        <dbReference type="Google" id="ProtNLM"/>
    </source>
</evidence>
<name>A0A9Q3BSR3_9BASI</name>
<dbReference type="PANTHER" id="PTHR11439:SF483">
    <property type="entry name" value="PEPTIDE SYNTHASE GLIP-LIKE, PUTATIVE (AFU_ORTHOLOGUE AFUA_3G12920)-RELATED"/>
    <property type="match status" value="1"/>
</dbReference>
<dbReference type="AlphaFoldDB" id="A0A9Q3BSR3"/>
<reference evidence="1" key="1">
    <citation type="submission" date="2021-03" db="EMBL/GenBank/DDBJ databases">
        <title>Draft genome sequence of rust myrtle Austropuccinia psidii MF-1, a brazilian biotype.</title>
        <authorList>
            <person name="Quecine M.C."/>
            <person name="Pachon D.M.R."/>
            <person name="Bonatelli M.L."/>
            <person name="Correr F.H."/>
            <person name="Franceschini L.M."/>
            <person name="Leite T.F."/>
            <person name="Margarido G.R.A."/>
            <person name="Almeida C.A."/>
            <person name="Ferrarezi J.A."/>
            <person name="Labate C.A."/>
        </authorList>
    </citation>
    <scope>NUCLEOTIDE SEQUENCE</scope>
    <source>
        <strain evidence="1">MF-1</strain>
    </source>
</reference>
<evidence type="ECO:0000313" key="2">
    <source>
        <dbReference type="Proteomes" id="UP000765509"/>
    </source>
</evidence>
<evidence type="ECO:0000313" key="1">
    <source>
        <dbReference type="EMBL" id="MBW0470130.1"/>
    </source>
</evidence>
<dbReference type="EMBL" id="AVOT02002370">
    <property type="protein sequence ID" value="MBW0470130.1"/>
    <property type="molecule type" value="Genomic_DNA"/>
</dbReference>
<proteinExistence type="predicted"/>
<sequence length="262" mass="29481">MFQKDKTIIAIWIHVNDGLIASNSPTQIEEFCKALCNNFEIKSSNSMKRIMGLECAFGEGEVTILQTRITNDIINAYPRKIFQHDCPLPLIPKTTSDEQEAGMESTPFRSVVGSLAYLVSRLQPVLEFAVNYLARHSTAPTMTHWTMLDHLVGYLLKTWGHGIVLCLPYCTLNLWSDKLEQSQLGFMLKLGDAPILWGSKRQTVVALSTCAAKYIALSDLTKNLVQAVNQLTQLAQDFKKRIFYDNQAGVQVSINNLSHKRM</sequence>
<keyword evidence="2" id="KW-1185">Reference proteome</keyword>